<dbReference type="PRINTS" id="PR00953">
    <property type="entry name" value="TYPE3IMRPROT"/>
</dbReference>
<name>A0A6B9GFK6_PANCY</name>
<sequence>MPLLTQWLPILGLCMLRPLGVFLLMPLFSSANLGGMLARNALLMVIALPMLPVYTEWHMPANGVLGYLLLAAGELCIGLVIGFCAAIPFWAMDMAGFVIDTMRGSSMAAIFNPMLGEQSSILGLLFTQVFNVLFLMSGCFNELITAIYQSYVTLPPGGTFTYGVGGLAFMARQWQLMYELCLRFAMPAIVIIMLVDMSMGLINRSAQQLNVFFLAMPIKSGFAILMLIISFNFAFGSVREYSQNFTHLTQQLLGVFSG</sequence>
<dbReference type="AlphaFoldDB" id="A0A6B9GFK6"/>
<comment type="caution">
    <text evidence="7">Lacks conserved residue(s) required for the propagation of feature annotation.</text>
</comment>
<gene>
    <name evidence="8" type="ORF">CUN67_24595</name>
</gene>
<keyword evidence="4 7" id="KW-0812">Transmembrane</keyword>
<protein>
    <submittedName>
        <fullName evidence="8">EscT/YscT/HrcT family type III secretion system export apparatus protein</fullName>
    </submittedName>
</protein>
<evidence type="ECO:0000256" key="5">
    <source>
        <dbReference type="ARBA" id="ARBA00022989"/>
    </source>
</evidence>
<comment type="similarity">
    <text evidence="2 7">Belongs to the FliR/MopE/SpaR family.</text>
</comment>
<organism evidence="8 9">
    <name type="scientific">Pantoea cypripedii</name>
    <name type="common">Pectobacterium cypripedii</name>
    <name type="synonym">Erwinia cypripedii</name>
    <dbReference type="NCBI Taxonomy" id="55209"/>
    <lineage>
        <taxon>Bacteria</taxon>
        <taxon>Pseudomonadati</taxon>
        <taxon>Pseudomonadota</taxon>
        <taxon>Gammaproteobacteria</taxon>
        <taxon>Enterobacterales</taxon>
        <taxon>Erwiniaceae</taxon>
        <taxon>Pantoea</taxon>
    </lineage>
</organism>
<feature type="transmembrane region" description="Helical" evidence="7">
    <location>
        <begin position="180"/>
        <end position="199"/>
    </location>
</feature>
<dbReference type="PANTHER" id="PTHR30065:SF7">
    <property type="entry name" value="SECRETION SYSTEM APPARATUS PROTEIN SSAT"/>
    <property type="match status" value="1"/>
</dbReference>
<keyword evidence="3 7" id="KW-1003">Cell membrane</keyword>
<evidence type="ECO:0000313" key="8">
    <source>
        <dbReference type="EMBL" id="QGY32175.1"/>
    </source>
</evidence>
<dbReference type="GO" id="GO:0005886">
    <property type="term" value="C:plasma membrane"/>
    <property type="evidence" value="ECO:0007669"/>
    <property type="project" value="UniProtKB-SubCell"/>
</dbReference>
<dbReference type="RefSeq" id="WP_208718071.1">
    <property type="nucleotide sequence ID" value="NZ_CP024770.1"/>
</dbReference>
<evidence type="ECO:0000256" key="1">
    <source>
        <dbReference type="ARBA" id="ARBA00004651"/>
    </source>
</evidence>
<dbReference type="GO" id="GO:0006605">
    <property type="term" value="P:protein targeting"/>
    <property type="evidence" value="ECO:0007669"/>
    <property type="project" value="UniProtKB-UniRule"/>
</dbReference>
<keyword evidence="6 7" id="KW-0472">Membrane</keyword>
<accession>A0A6B9GFK6</accession>
<dbReference type="NCBIfam" id="TIGR01401">
    <property type="entry name" value="fliR_like_III"/>
    <property type="match status" value="1"/>
</dbReference>
<feature type="transmembrane region" description="Helical" evidence="7">
    <location>
        <begin position="67"/>
        <end position="90"/>
    </location>
</feature>
<feature type="transmembrane region" description="Helical" evidence="7">
    <location>
        <begin position="211"/>
        <end position="235"/>
    </location>
</feature>
<dbReference type="Pfam" id="PF01311">
    <property type="entry name" value="Bac_export_1"/>
    <property type="match status" value="1"/>
</dbReference>
<comment type="subcellular location">
    <subcellularLocation>
        <location evidence="1 7">Cell membrane</location>
        <topology evidence="1 7">Multi-pass membrane protein</topology>
    </subcellularLocation>
</comment>
<evidence type="ECO:0000256" key="2">
    <source>
        <dbReference type="ARBA" id="ARBA00009772"/>
    </source>
</evidence>
<dbReference type="EMBL" id="CP024770">
    <property type="protein sequence ID" value="QGY32175.1"/>
    <property type="molecule type" value="Genomic_DNA"/>
</dbReference>
<geneLocation type="plasmid" evidence="9">
    <name>pne1b</name>
</geneLocation>
<reference evidence="8 9" key="1">
    <citation type="submission" date="2017-11" db="EMBL/GenBank/DDBJ databases">
        <title>Genome sequence of Pantoea cypripedii NE1.</title>
        <authorList>
            <person name="Nascimento F.X."/>
        </authorList>
    </citation>
    <scope>NUCLEOTIDE SEQUENCE [LARGE SCALE GENOMIC DNA]</scope>
    <source>
        <strain evidence="8 9">NE1</strain>
        <plasmid evidence="9">pne1b</plasmid>
    </source>
</reference>
<dbReference type="PANTHER" id="PTHR30065">
    <property type="entry name" value="FLAGELLAR BIOSYNTHETIC PROTEIN FLIR"/>
    <property type="match status" value="1"/>
</dbReference>
<evidence type="ECO:0000256" key="6">
    <source>
        <dbReference type="ARBA" id="ARBA00023136"/>
    </source>
</evidence>
<evidence type="ECO:0000256" key="4">
    <source>
        <dbReference type="ARBA" id="ARBA00022692"/>
    </source>
</evidence>
<keyword evidence="8" id="KW-0614">Plasmid</keyword>
<proteinExistence type="inferred from homology"/>
<evidence type="ECO:0000313" key="9">
    <source>
        <dbReference type="Proteomes" id="UP000502005"/>
    </source>
</evidence>
<evidence type="ECO:0000256" key="7">
    <source>
        <dbReference type="RuleBase" id="RU362072"/>
    </source>
</evidence>
<keyword evidence="5 7" id="KW-1133">Transmembrane helix</keyword>
<evidence type="ECO:0000256" key="3">
    <source>
        <dbReference type="ARBA" id="ARBA00022475"/>
    </source>
</evidence>
<dbReference type="Proteomes" id="UP000502005">
    <property type="component" value="Plasmid pNE1B"/>
</dbReference>
<dbReference type="InterPro" id="IPR006304">
    <property type="entry name" value="T3SS_SpaR/YscT"/>
</dbReference>
<dbReference type="InterPro" id="IPR002010">
    <property type="entry name" value="T3SS_IM_R"/>
</dbReference>
<feature type="transmembrane region" description="Helical" evidence="7">
    <location>
        <begin position="6"/>
        <end position="25"/>
    </location>
</feature>